<dbReference type="EMBL" id="LAFY01000404">
    <property type="protein sequence ID" value="KJX98409.1"/>
    <property type="molecule type" value="Genomic_DNA"/>
</dbReference>
<dbReference type="Proteomes" id="UP000033647">
    <property type="component" value="Unassembled WGS sequence"/>
</dbReference>
<dbReference type="SUPFAM" id="SSF54695">
    <property type="entry name" value="POZ domain"/>
    <property type="match status" value="1"/>
</dbReference>
<name>A0A0F4GLV1_9PEZI</name>
<evidence type="ECO:0000313" key="2">
    <source>
        <dbReference type="EMBL" id="KJX98409.1"/>
    </source>
</evidence>
<proteinExistence type="predicted"/>
<evidence type="ECO:0000259" key="1">
    <source>
        <dbReference type="PROSITE" id="PS50097"/>
    </source>
</evidence>
<dbReference type="PROSITE" id="PS50097">
    <property type="entry name" value="BTB"/>
    <property type="match status" value="1"/>
</dbReference>
<dbReference type="PANTHER" id="PTHR47843">
    <property type="entry name" value="BTB DOMAIN-CONTAINING PROTEIN-RELATED"/>
    <property type="match status" value="1"/>
</dbReference>
<sequence>MEAVDTLAIGFIDDELISIELEDGGIFKVQRAALCHASEYFCVALRGNFQEANSKKLRLPDCTTVSFKLILFWIFNCKLPDLSAHHQLTLAKLWTTGDMLLMRGLQNEAMRHLRTILLSYTVDIKAITWAFDFTPLESPLRRAAERCLGSIPGLMQALFAVGKREILNDHYHMKIAITRDEDSKFEFRPLAKDN</sequence>
<dbReference type="InterPro" id="IPR000210">
    <property type="entry name" value="BTB/POZ_dom"/>
</dbReference>
<gene>
    <name evidence="2" type="ORF">TI39_contig412g00012</name>
</gene>
<comment type="caution">
    <text evidence="2">The sequence shown here is derived from an EMBL/GenBank/DDBJ whole genome shotgun (WGS) entry which is preliminary data.</text>
</comment>
<feature type="domain" description="BTB" evidence="1">
    <location>
        <begin position="13"/>
        <end position="79"/>
    </location>
</feature>
<dbReference type="Gene3D" id="3.30.710.10">
    <property type="entry name" value="Potassium Channel Kv1.1, Chain A"/>
    <property type="match status" value="1"/>
</dbReference>
<organism evidence="2 3">
    <name type="scientific">Zymoseptoria brevis</name>
    <dbReference type="NCBI Taxonomy" id="1047168"/>
    <lineage>
        <taxon>Eukaryota</taxon>
        <taxon>Fungi</taxon>
        <taxon>Dikarya</taxon>
        <taxon>Ascomycota</taxon>
        <taxon>Pezizomycotina</taxon>
        <taxon>Dothideomycetes</taxon>
        <taxon>Dothideomycetidae</taxon>
        <taxon>Mycosphaerellales</taxon>
        <taxon>Mycosphaerellaceae</taxon>
        <taxon>Zymoseptoria</taxon>
    </lineage>
</organism>
<dbReference type="OrthoDB" id="3650636at2759"/>
<dbReference type="Pfam" id="PF00651">
    <property type="entry name" value="BTB"/>
    <property type="match status" value="1"/>
</dbReference>
<dbReference type="AlphaFoldDB" id="A0A0F4GLV1"/>
<evidence type="ECO:0000313" key="3">
    <source>
        <dbReference type="Proteomes" id="UP000033647"/>
    </source>
</evidence>
<dbReference type="PANTHER" id="PTHR47843:SF2">
    <property type="entry name" value="BTB DOMAIN-CONTAINING PROTEIN"/>
    <property type="match status" value="1"/>
</dbReference>
<protein>
    <recommendedName>
        <fullName evidence="1">BTB domain-containing protein</fullName>
    </recommendedName>
</protein>
<accession>A0A0F4GLV1</accession>
<reference evidence="2 3" key="1">
    <citation type="submission" date="2015-03" db="EMBL/GenBank/DDBJ databases">
        <title>RNA-seq based gene annotation and comparative genomics of four Zymoseptoria species reveal species-specific pathogenicity related genes and transposable element activity.</title>
        <authorList>
            <person name="Grandaubert J."/>
            <person name="Bhattacharyya A."/>
            <person name="Stukenbrock E.H."/>
        </authorList>
    </citation>
    <scope>NUCLEOTIDE SEQUENCE [LARGE SCALE GENOMIC DNA]</scope>
    <source>
        <strain evidence="2 3">Zb18110</strain>
    </source>
</reference>
<dbReference type="InterPro" id="IPR011333">
    <property type="entry name" value="SKP1/BTB/POZ_sf"/>
</dbReference>
<keyword evidence="3" id="KW-1185">Reference proteome</keyword>